<dbReference type="InterPro" id="IPR003609">
    <property type="entry name" value="Pan_app"/>
</dbReference>
<dbReference type="SMART" id="SM00473">
    <property type="entry name" value="PAN_AP"/>
    <property type="match status" value="2"/>
</dbReference>
<keyword evidence="2" id="KW-0812">Transmembrane</keyword>
<accession>A0A016TCL6</accession>
<keyword evidence="2" id="KW-0472">Membrane</keyword>
<feature type="domain" description="Apple" evidence="3">
    <location>
        <begin position="366"/>
        <end position="451"/>
    </location>
</feature>
<dbReference type="SUPFAM" id="SSF57414">
    <property type="entry name" value="Hairpin loop containing domain-like"/>
    <property type="match status" value="1"/>
</dbReference>
<feature type="region of interest" description="Disordered" evidence="1">
    <location>
        <begin position="460"/>
        <end position="484"/>
    </location>
</feature>
<keyword evidence="6" id="KW-1185">Reference proteome</keyword>
<dbReference type="PANTHER" id="PTHR47327:SF1">
    <property type="entry name" value="RE15579P"/>
    <property type="match status" value="1"/>
</dbReference>
<evidence type="ECO:0000313" key="6">
    <source>
        <dbReference type="Proteomes" id="UP000024635"/>
    </source>
</evidence>
<dbReference type="Pfam" id="PF25272">
    <property type="entry name" value="VERL_C"/>
    <property type="match status" value="1"/>
</dbReference>
<sequence length="817" mass="92459">MVLHTDGGVADHLRCCSRVGVAYGVMVLRCCKVDLRISFDVAHGFRHCMYALMNYGFALLLFTLPHCFCVICPNGTGAVLFSAFNHPNLSNGSFCYEHCVSSNCTAVILNAHACVSLNIDDYYGLIDANQFLRKHCILGAPSGSVVRIHPEKFLDYPSEKIVHAKDEYDCLSSCMVEKEFHCKSANFFTESGDCLLNNATSLNASILENAAVYYMERQKLREKKRCSRSFHMIPWNHMVIRGEAKLWNVPGGFAKCLGLCHDCDYVVYNEYYGECFLVYYDQFGQKFNFINEGYQVFENLCHQPLLNCSSKNAMYISHYHKDTLMRENCLQRCIADQMCKYAYVENSTCLISAKERPLQKLIEKHCVGFDDVNVGVLFEESASCPKQPTNSIAVNAIELKECMQLCLNHPTKSCEAIVFYPKRRCLLLSGTVDSDSEQETNTGCRHFRLNAIRFEGKLKRKGEARKKPSKSRHPLRAKAHSDSKKNQIKIRKEFFAEGGIELNVETICNYDSVVVKVTSPVHVDGKLFPRNAHGNCSITINGTKAELRMPLNSKRCSLTKVGLLFENVIVVKQNTLRDLPVITEYDQLYRISCDYTNHTTKMSATSILRLREGDYSRLSPMGKVPYPPMKMELRSKPEKEVRTVILGQDVDLTIEDEDNIVAGNFTISNCVASGMGSHDNITLIEDGCPTRPAREYIVRGGIKKESSGFSIPLRAFRFKNSDGVRIRCRLDTCKQECVQPSCSTKSRRRRYLTEASIDPEESEEVEITLVVNDETRIEEPYCISLVGLISISSIASLTLFLQFLILLKMLQKRRKSS</sequence>
<name>A0A016TCL6_9BILA</name>
<evidence type="ECO:0000313" key="5">
    <source>
        <dbReference type="EMBL" id="EYC00393.1"/>
    </source>
</evidence>
<comment type="caution">
    <text evidence="5">The sequence shown here is derived from an EMBL/GenBank/DDBJ whole genome shotgun (WGS) entry which is preliminary data.</text>
</comment>
<dbReference type="STRING" id="53326.A0A016TCL6"/>
<evidence type="ECO:0000259" key="3">
    <source>
        <dbReference type="PROSITE" id="PS50948"/>
    </source>
</evidence>
<evidence type="ECO:0000256" key="1">
    <source>
        <dbReference type="SAM" id="MobiDB-lite"/>
    </source>
</evidence>
<proteinExistence type="predicted"/>
<dbReference type="InterPro" id="IPR057371">
    <property type="entry name" value="VERL_C"/>
</dbReference>
<dbReference type="PROSITE" id="PS51034">
    <property type="entry name" value="ZP_2"/>
    <property type="match status" value="1"/>
</dbReference>
<protein>
    <recommendedName>
        <fullName evidence="7">ZP domain-containing protein</fullName>
    </recommendedName>
</protein>
<feature type="domain" description="Apple" evidence="3">
    <location>
        <begin position="136"/>
        <end position="219"/>
    </location>
</feature>
<organism evidence="5 6">
    <name type="scientific">Ancylostoma ceylanicum</name>
    <dbReference type="NCBI Taxonomy" id="53326"/>
    <lineage>
        <taxon>Eukaryota</taxon>
        <taxon>Metazoa</taxon>
        <taxon>Ecdysozoa</taxon>
        <taxon>Nematoda</taxon>
        <taxon>Chromadorea</taxon>
        <taxon>Rhabditida</taxon>
        <taxon>Rhabditina</taxon>
        <taxon>Rhabditomorpha</taxon>
        <taxon>Strongyloidea</taxon>
        <taxon>Ancylostomatidae</taxon>
        <taxon>Ancylostomatinae</taxon>
        <taxon>Ancylostoma</taxon>
    </lineage>
</organism>
<dbReference type="InterPro" id="IPR052774">
    <property type="entry name" value="Celegans_DevNeuronal_Protein"/>
</dbReference>
<dbReference type="Gene3D" id="2.60.40.4100">
    <property type="entry name" value="Zona pellucida, ZP-C domain"/>
    <property type="match status" value="1"/>
</dbReference>
<evidence type="ECO:0008006" key="7">
    <source>
        <dbReference type="Google" id="ProtNLM"/>
    </source>
</evidence>
<dbReference type="PANTHER" id="PTHR47327">
    <property type="entry name" value="FI18240P1-RELATED"/>
    <property type="match status" value="1"/>
</dbReference>
<dbReference type="Gene3D" id="3.50.4.10">
    <property type="entry name" value="Hepatocyte Growth Factor"/>
    <property type="match status" value="1"/>
</dbReference>
<dbReference type="Proteomes" id="UP000024635">
    <property type="component" value="Unassembled WGS sequence"/>
</dbReference>
<dbReference type="Pfam" id="PF00024">
    <property type="entry name" value="PAN_1"/>
    <property type="match status" value="2"/>
</dbReference>
<dbReference type="SMART" id="SM00241">
    <property type="entry name" value="ZP"/>
    <property type="match status" value="1"/>
</dbReference>
<dbReference type="AlphaFoldDB" id="A0A016TCL6"/>
<dbReference type="InterPro" id="IPR042235">
    <property type="entry name" value="ZP-C_dom"/>
</dbReference>
<feature type="transmembrane region" description="Helical" evidence="2">
    <location>
        <begin position="785"/>
        <end position="807"/>
    </location>
</feature>
<evidence type="ECO:0000256" key="2">
    <source>
        <dbReference type="SAM" id="Phobius"/>
    </source>
</evidence>
<dbReference type="PROSITE" id="PS50948">
    <property type="entry name" value="PAN"/>
    <property type="match status" value="2"/>
</dbReference>
<dbReference type="GO" id="GO:0009653">
    <property type="term" value="P:anatomical structure morphogenesis"/>
    <property type="evidence" value="ECO:0007669"/>
    <property type="project" value="TreeGrafter"/>
</dbReference>
<dbReference type="EMBL" id="JARK01001452">
    <property type="protein sequence ID" value="EYC00393.1"/>
    <property type="molecule type" value="Genomic_DNA"/>
</dbReference>
<evidence type="ECO:0000259" key="4">
    <source>
        <dbReference type="PROSITE" id="PS51034"/>
    </source>
</evidence>
<dbReference type="InterPro" id="IPR001507">
    <property type="entry name" value="ZP_dom"/>
</dbReference>
<dbReference type="OrthoDB" id="5825797at2759"/>
<reference evidence="6" key="1">
    <citation type="journal article" date="2015" name="Nat. Genet.">
        <title>The genome and transcriptome of the zoonotic hookworm Ancylostoma ceylanicum identify infection-specific gene families.</title>
        <authorList>
            <person name="Schwarz E.M."/>
            <person name="Hu Y."/>
            <person name="Antoshechkin I."/>
            <person name="Miller M.M."/>
            <person name="Sternberg P.W."/>
            <person name="Aroian R.V."/>
        </authorList>
    </citation>
    <scope>NUCLEOTIDE SEQUENCE</scope>
    <source>
        <strain evidence="6">HY135</strain>
    </source>
</reference>
<keyword evidence="2" id="KW-1133">Transmembrane helix</keyword>
<feature type="domain" description="ZP" evidence="4">
    <location>
        <begin position="507"/>
        <end position="749"/>
    </location>
</feature>
<feature type="compositionally biased region" description="Basic residues" evidence="1">
    <location>
        <begin position="460"/>
        <end position="478"/>
    </location>
</feature>
<gene>
    <name evidence="5" type="primary">Acey_s0116.g599</name>
    <name evidence="5" type="synonym">Acey-cutl-18</name>
    <name evidence="5" type="ORF">Y032_0116g599</name>
</gene>